<dbReference type="Gene3D" id="1.20.1070.10">
    <property type="entry name" value="Rhodopsin 7-helix transmembrane proteins"/>
    <property type="match status" value="1"/>
</dbReference>
<keyword evidence="3 10" id="KW-0812">Transmembrane</keyword>
<evidence type="ECO:0000256" key="7">
    <source>
        <dbReference type="ARBA" id="ARBA00023170"/>
    </source>
</evidence>
<dbReference type="PANTHER" id="PTHR24224:SF6">
    <property type="entry name" value="CARDIOACCELERATORY PEPTIDE RECEPTOR-RELATED"/>
    <property type="match status" value="1"/>
</dbReference>
<evidence type="ECO:0000256" key="2">
    <source>
        <dbReference type="ARBA" id="ARBA00022475"/>
    </source>
</evidence>
<keyword evidence="6 10" id="KW-0472">Membrane</keyword>
<evidence type="ECO:0000256" key="9">
    <source>
        <dbReference type="ARBA" id="ARBA00023224"/>
    </source>
</evidence>
<reference evidence="12 13" key="1">
    <citation type="journal article" date="2021" name="J. Hered.">
        <title>A chromosome-level genome assembly of the parasitoid wasp, Cotesia glomerata (Hymenoptera: Braconidae).</title>
        <authorList>
            <person name="Pinto B.J."/>
            <person name="Weis J.J."/>
            <person name="Gamble T."/>
            <person name="Ode P.J."/>
            <person name="Paul R."/>
            <person name="Zaspel J.M."/>
        </authorList>
    </citation>
    <scope>NUCLEOTIDE SEQUENCE [LARGE SCALE GENOMIC DNA]</scope>
    <source>
        <strain evidence="12">CgM1</strain>
    </source>
</reference>
<evidence type="ECO:0000256" key="4">
    <source>
        <dbReference type="ARBA" id="ARBA00022989"/>
    </source>
</evidence>
<evidence type="ECO:0000256" key="10">
    <source>
        <dbReference type="RuleBase" id="RU046427"/>
    </source>
</evidence>
<evidence type="ECO:0000256" key="6">
    <source>
        <dbReference type="ARBA" id="ARBA00023136"/>
    </source>
</evidence>
<dbReference type="SUPFAM" id="SSF81321">
    <property type="entry name" value="Family A G protein-coupled receptor-like"/>
    <property type="match status" value="1"/>
</dbReference>
<dbReference type="PROSITE" id="PS50262">
    <property type="entry name" value="G_PROTEIN_RECEP_F1_2"/>
    <property type="match status" value="1"/>
</dbReference>
<evidence type="ECO:0000256" key="1">
    <source>
        <dbReference type="ARBA" id="ARBA00004651"/>
    </source>
</evidence>
<evidence type="ECO:0000256" key="8">
    <source>
        <dbReference type="ARBA" id="ARBA00023180"/>
    </source>
</evidence>
<dbReference type="PROSITE" id="PS00237">
    <property type="entry name" value="G_PROTEIN_RECEP_F1_1"/>
    <property type="match status" value="1"/>
</dbReference>
<evidence type="ECO:0000256" key="3">
    <source>
        <dbReference type="ARBA" id="ARBA00022692"/>
    </source>
</evidence>
<keyword evidence="4 10" id="KW-1133">Transmembrane helix</keyword>
<dbReference type="InterPro" id="IPR000276">
    <property type="entry name" value="GPCR_Rhodpsn"/>
</dbReference>
<dbReference type="EMBL" id="JAHXZJ010001864">
    <property type="protein sequence ID" value="KAH0550610.1"/>
    <property type="molecule type" value="Genomic_DNA"/>
</dbReference>
<feature type="transmembrane region" description="Helical" evidence="10">
    <location>
        <begin position="190"/>
        <end position="215"/>
    </location>
</feature>
<dbReference type="PRINTS" id="PR00896">
    <property type="entry name" value="VASOPRESSINR"/>
</dbReference>
<keyword evidence="2" id="KW-1003">Cell membrane</keyword>
<comment type="caution">
    <text evidence="10">Lacks conserved residue(s) required for the propagation of feature annotation.</text>
</comment>
<feature type="transmembrane region" description="Helical" evidence="10">
    <location>
        <begin position="41"/>
        <end position="62"/>
    </location>
</feature>
<keyword evidence="5 10" id="KW-0297">G-protein coupled receptor</keyword>
<dbReference type="AlphaFoldDB" id="A0AAV7ID02"/>
<dbReference type="InterPro" id="IPR052665">
    <property type="entry name" value="Neuropeptide-GPCR"/>
</dbReference>
<dbReference type="GO" id="GO:0005886">
    <property type="term" value="C:plasma membrane"/>
    <property type="evidence" value="ECO:0007669"/>
    <property type="project" value="UniProtKB-SubCell"/>
</dbReference>
<evidence type="ECO:0000313" key="13">
    <source>
        <dbReference type="Proteomes" id="UP000826195"/>
    </source>
</evidence>
<protein>
    <recommendedName>
        <fullName evidence="11">G-protein coupled receptors family 1 profile domain-containing protein</fullName>
    </recommendedName>
</protein>
<keyword evidence="13" id="KW-1185">Reference proteome</keyword>
<feature type="transmembrane region" description="Helical" evidence="10">
    <location>
        <begin position="83"/>
        <end position="103"/>
    </location>
</feature>
<feature type="transmembrane region" description="Helical" evidence="10">
    <location>
        <begin position="12"/>
        <end position="35"/>
    </location>
</feature>
<accession>A0AAV7ID02</accession>
<name>A0AAV7ID02_COTGL</name>
<keyword evidence="7 10" id="KW-0675">Receptor</keyword>
<feature type="transmembrane region" description="Helical" evidence="10">
    <location>
        <begin position="126"/>
        <end position="156"/>
    </location>
</feature>
<dbReference type="GO" id="GO:0008188">
    <property type="term" value="F:neuropeptide receptor activity"/>
    <property type="evidence" value="ECO:0007669"/>
    <property type="project" value="TreeGrafter"/>
</dbReference>
<dbReference type="Proteomes" id="UP000826195">
    <property type="component" value="Unassembled WGS sequence"/>
</dbReference>
<keyword evidence="9 10" id="KW-0807">Transducer</keyword>
<sequence length="321" mass="36201">MDFFIKQLAIADLLVGLISVLTDIVWRVTIIWHAGNIACKLIKFLQVVVTYSSTYVLVALSIDRYDAITRPMNFSGSWWRARALVATAWGLSVAFSIPIIFLYEEKLIQEKKQCWIDLGSPVNWQIYMSLVSFTLFIAPTIIICGCYLVIVTTIWTQSSALRQSPMRDDRRASSRGLIPRAKIKSVKMTFVIVFVFVLCWSPYIVFDLLQVYGYVPKTQTNIAVATFIQSLAPLNSAANPIIYCLFSTPFCKNVRNMQAISWVSGRCCTCSHNCFSASNIRRRATRTTTVTTSLTAHSSRRSGHIPILHTASKKHVMVSFV</sequence>
<dbReference type="PRINTS" id="PR00237">
    <property type="entry name" value="GPCRRHODOPSN"/>
</dbReference>
<evidence type="ECO:0000256" key="5">
    <source>
        <dbReference type="ARBA" id="ARBA00023040"/>
    </source>
</evidence>
<keyword evidence="8 10" id="KW-0325">Glycoprotein</keyword>
<organism evidence="12 13">
    <name type="scientific">Cotesia glomerata</name>
    <name type="common">Lepidopteran parasitic wasp</name>
    <name type="synonym">Apanteles glomeratus</name>
    <dbReference type="NCBI Taxonomy" id="32391"/>
    <lineage>
        <taxon>Eukaryota</taxon>
        <taxon>Metazoa</taxon>
        <taxon>Ecdysozoa</taxon>
        <taxon>Arthropoda</taxon>
        <taxon>Hexapoda</taxon>
        <taxon>Insecta</taxon>
        <taxon>Pterygota</taxon>
        <taxon>Neoptera</taxon>
        <taxon>Endopterygota</taxon>
        <taxon>Hymenoptera</taxon>
        <taxon>Apocrita</taxon>
        <taxon>Ichneumonoidea</taxon>
        <taxon>Braconidae</taxon>
        <taxon>Microgastrinae</taxon>
        <taxon>Cotesia</taxon>
    </lineage>
</organism>
<dbReference type="InterPro" id="IPR001817">
    <property type="entry name" value="Vasoprsn_rcpt"/>
</dbReference>
<comment type="subcellular location">
    <subcellularLocation>
        <location evidence="1 10">Cell membrane</location>
        <topology evidence="1 10">Multi-pass membrane protein</topology>
    </subcellularLocation>
</comment>
<comment type="caution">
    <text evidence="12">The sequence shown here is derived from an EMBL/GenBank/DDBJ whole genome shotgun (WGS) entry which is preliminary data.</text>
</comment>
<dbReference type="InterPro" id="IPR017452">
    <property type="entry name" value="GPCR_Rhodpsn_7TM"/>
</dbReference>
<feature type="domain" description="G-protein coupled receptors family 1 profile" evidence="11">
    <location>
        <begin position="1"/>
        <end position="243"/>
    </location>
</feature>
<dbReference type="GO" id="GO:0005000">
    <property type="term" value="F:vasopressin receptor activity"/>
    <property type="evidence" value="ECO:0007669"/>
    <property type="project" value="InterPro"/>
</dbReference>
<evidence type="ECO:0000313" key="12">
    <source>
        <dbReference type="EMBL" id="KAH0550610.1"/>
    </source>
</evidence>
<dbReference type="Pfam" id="PF00001">
    <property type="entry name" value="7tm_1"/>
    <property type="match status" value="1"/>
</dbReference>
<evidence type="ECO:0000259" key="11">
    <source>
        <dbReference type="PROSITE" id="PS50262"/>
    </source>
</evidence>
<comment type="similarity">
    <text evidence="10">Belongs to the G-protein coupled receptor 1 family. Vasopressin/oxytocin receptor subfamily.</text>
</comment>
<proteinExistence type="inferred from homology"/>
<dbReference type="PANTHER" id="PTHR24224">
    <property type="entry name" value="CARDIOACCELERATORY PEPTIDE RECEPTOR-RELATED"/>
    <property type="match status" value="1"/>
</dbReference>
<gene>
    <name evidence="12" type="ORF">KQX54_020292</name>
</gene>